<dbReference type="AlphaFoldDB" id="A0A261V6H6"/>
<dbReference type="Proteomes" id="UP000215633">
    <property type="component" value="Unassembled WGS sequence"/>
</dbReference>
<comment type="caution">
    <text evidence="2">The sequence shown here is derived from an EMBL/GenBank/DDBJ whole genome shotgun (WGS) entry which is preliminary data.</text>
</comment>
<feature type="transmembrane region" description="Helical" evidence="1">
    <location>
        <begin position="83"/>
        <end position="103"/>
    </location>
</feature>
<evidence type="ECO:0000256" key="1">
    <source>
        <dbReference type="SAM" id="Phobius"/>
    </source>
</evidence>
<reference evidence="3" key="1">
    <citation type="submission" date="2017-05" db="EMBL/GenBank/DDBJ databases">
        <title>Complete and WGS of Bordetella genogroups.</title>
        <authorList>
            <person name="Spilker T."/>
            <person name="Lipuma J."/>
        </authorList>
    </citation>
    <scope>NUCLEOTIDE SEQUENCE [LARGE SCALE GENOMIC DNA]</scope>
    <source>
        <strain evidence="3">AU8256</strain>
    </source>
</reference>
<accession>A0A261V6H6</accession>
<proteinExistence type="predicted"/>
<evidence type="ECO:0000313" key="2">
    <source>
        <dbReference type="EMBL" id="OZI69729.1"/>
    </source>
</evidence>
<dbReference type="RefSeq" id="WP_028355404.1">
    <property type="nucleotide sequence ID" value="NZ_NEVT01000009.1"/>
</dbReference>
<keyword evidence="1" id="KW-1133">Transmembrane helix</keyword>
<name>A0A261V6H6_9BORD</name>
<gene>
    <name evidence="2" type="ORF">CAL24_23255</name>
</gene>
<organism evidence="2 3">
    <name type="scientific">Bordetella genomosp. 2</name>
    <dbReference type="NCBI Taxonomy" id="1983456"/>
    <lineage>
        <taxon>Bacteria</taxon>
        <taxon>Pseudomonadati</taxon>
        <taxon>Pseudomonadota</taxon>
        <taxon>Betaproteobacteria</taxon>
        <taxon>Burkholderiales</taxon>
        <taxon>Alcaligenaceae</taxon>
        <taxon>Bordetella</taxon>
    </lineage>
</organism>
<keyword evidence="1" id="KW-0812">Transmembrane</keyword>
<protein>
    <submittedName>
        <fullName evidence="2">Anti-sigma factor</fullName>
    </submittedName>
</protein>
<keyword evidence="3" id="KW-1185">Reference proteome</keyword>
<evidence type="ECO:0000313" key="3">
    <source>
        <dbReference type="Proteomes" id="UP000215633"/>
    </source>
</evidence>
<dbReference type="EMBL" id="NEVT01000009">
    <property type="protein sequence ID" value="OZI69729.1"/>
    <property type="molecule type" value="Genomic_DNA"/>
</dbReference>
<keyword evidence="1" id="KW-0472">Membrane</keyword>
<sequence length="246" mass="26650">MNQRPIDDAARNAFVDGQLDDAGRQAMEAYLRAHPEEAEELAAWARDAERLRVLADQERLPPNPALDPAAVRARLRARSRRKLAMAASLAAALVIGGMAGWGVRDTVLASRMLPMQDAVQAYRLFASADAPRPDVRADTGNLQAWLDDYFAHAQRLPDLSASGFRPVAARLLATDQGPAAIVIYENAGQRATFYIRPPGPGKQLLAQGSRRDGDLLARYWSDQGYNYALVGPDDGPAPQAPAAGRV</sequence>